<reference evidence="2 3" key="1">
    <citation type="submission" date="2024-09" db="EMBL/GenBank/DDBJ databases">
        <authorList>
            <person name="Sun Q."/>
            <person name="Mori K."/>
        </authorList>
    </citation>
    <scope>NUCLEOTIDE SEQUENCE [LARGE SCALE GENOMIC DNA]</scope>
    <source>
        <strain evidence="2 3">KCTC 42086</strain>
    </source>
</reference>
<dbReference type="EMBL" id="JBHMQU010000059">
    <property type="protein sequence ID" value="MFC0812856.1"/>
    <property type="molecule type" value="Genomic_DNA"/>
</dbReference>
<evidence type="ECO:0000259" key="1">
    <source>
        <dbReference type="Pfam" id="PF18734"/>
    </source>
</evidence>
<evidence type="ECO:0000313" key="3">
    <source>
        <dbReference type="Proteomes" id="UP001589920"/>
    </source>
</evidence>
<protein>
    <recommendedName>
        <fullName evidence="1">HEPN AbiU2-like domain-containing protein</fullName>
    </recommendedName>
</protein>
<name>A0ABV6T7J7_9RHOB</name>
<organism evidence="2 3">
    <name type="scientific">Paracoccus panacisoli</name>
    <dbReference type="NCBI Taxonomy" id="1510163"/>
    <lineage>
        <taxon>Bacteria</taxon>
        <taxon>Pseudomonadati</taxon>
        <taxon>Pseudomonadota</taxon>
        <taxon>Alphaproteobacteria</taxon>
        <taxon>Rhodobacterales</taxon>
        <taxon>Paracoccaceae</taxon>
        <taxon>Paracoccus</taxon>
    </lineage>
</organism>
<dbReference type="Pfam" id="PF18734">
    <property type="entry name" value="HEPN_AbiU2"/>
    <property type="match status" value="1"/>
</dbReference>
<accession>A0ABV6T7J7</accession>
<feature type="domain" description="HEPN AbiU2-like" evidence="1">
    <location>
        <begin position="25"/>
        <end position="170"/>
    </location>
</feature>
<dbReference type="Proteomes" id="UP001589920">
    <property type="component" value="Unassembled WGS sequence"/>
</dbReference>
<gene>
    <name evidence="2" type="ORF">ACFHYO_12140</name>
</gene>
<comment type="caution">
    <text evidence="2">The sequence shown here is derived from an EMBL/GenBank/DDBJ whole genome shotgun (WGS) entry which is preliminary data.</text>
</comment>
<proteinExistence type="predicted"/>
<sequence length="238" mass="26271">MTTGRAEWVAPTLDAAEPCGDLGVRALYDAIQSDFVKLRSDWAFYEFVYGQREVVELLNEASGPTTGLMQEAIDSLVFLGIAKLTDPARQGSNRNASLHALVADTGLSEDVTSRLSSLCGHVRKHRSSRLAHTDRTWRLGAKDLPDVCRADITAVLDEIGHILSVVARTLGAEETDASWWARGKDEAIEFVNVVRIGLEERKMRVSAWHSSRSVEDKAAAEEVLRPAWLFNPHAEMEG</sequence>
<dbReference type="InterPro" id="IPR040704">
    <property type="entry name" value="HEPN_AbiU2"/>
</dbReference>
<keyword evidence="3" id="KW-1185">Reference proteome</keyword>
<dbReference type="RefSeq" id="WP_394320696.1">
    <property type="nucleotide sequence ID" value="NZ_JBHMQU010000059.1"/>
</dbReference>
<evidence type="ECO:0000313" key="2">
    <source>
        <dbReference type="EMBL" id="MFC0812856.1"/>
    </source>
</evidence>